<evidence type="ECO:0000256" key="3">
    <source>
        <dbReference type="ARBA" id="ARBA00022692"/>
    </source>
</evidence>
<comment type="subcellular location">
    <subcellularLocation>
        <location evidence="1">Membrane</location>
        <topology evidence="1">Multi-pass membrane protein</topology>
    </subcellularLocation>
</comment>
<dbReference type="PROSITE" id="PS50244">
    <property type="entry name" value="S5A_REDUCTASE"/>
    <property type="match status" value="1"/>
</dbReference>
<feature type="transmembrane region" description="Helical" evidence="7">
    <location>
        <begin position="199"/>
        <end position="224"/>
    </location>
</feature>
<organism evidence="9 10">
    <name type="scientific">Metarhizium humberi</name>
    <dbReference type="NCBI Taxonomy" id="2596975"/>
    <lineage>
        <taxon>Eukaryota</taxon>
        <taxon>Fungi</taxon>
        <taxon>Dikarya</taxon>
        <taxon>Ascomycota</taxon>
        <taxon>Pezizomycotina</taxon>
        <taxon>Sordariomycetes</taxon>
        <taxon>Hypocreomycetidae</taxon>
        <taxon>Hypocreales</taxon>
        <taxon>Clavicipitaceae</taxon>
        <taxon>Metarhizium</taxon>
    </lineage>
</organism>
<proteinExistence type="inferred from homology"/>
<dbReference type="PANTHER" id="PTHR10556">
    <property type="entry name" value="3-OXO-5-ALPHA-STEROID 4-DEHYDROGENASE"/>
    <property type="match status" value="1"/>
</dbReference>
<dbReference type="PANTHER" id="PTHR10556:SF43">
    <property type="entry name" value="STEROID 5-ALPHA-REDUCTASE DET2"/>
    <property type="match status" value="1"/>
</dbReference>
<keyword evidence="3 7" id="KW-0812">Transmembrane</keyword>
<dbReference type="EMBL" id="JACEFI010000001">
    <property type="protein sequence ID" value="KAH0602141.1"/>
    <property type="molecule type" value="Genomic_DNA"/>
</dbReference>
<evidence type="ECO:0000256" key="4">
    <source>
        <dbReference type="ARBA" id="ARBA00022989"/>
    </source>
</evidence>
<feature type="region of interest" description="Disordered" evidence="6">
    <location>
        <begin position="52"/>
        <end position="76"/>
    </location>
</feature>
<dbReference type="AlphaFoldDB" id="A0A9P8MI36"/>
<dbReference type="GO" id="GO:0016627">
    <property type="term" value="F:oxidoreductase activity, acting on the CH-CH group of donors"/>
    <property type="evidence" value="ECO:0007669"/>
    <property type="project" value="InterPro"/>
</dbReference>
<dbReference type="InterPro" id="IPR039357">
    <property type="entry name" value="SRD5A/TECR"/>
</dbReference>
<protein>
    <recommendedName>
        <fullName evidence="8">3-oxo-5-alpha-steroid 4-dehydrogenase C-terminal domain-containing protein</fullName>
    </recommendedName>
</protein>
<feature type="domain" description="3-oxo-5-alpha-steroid 4-dehydrogenase C-terminal" evidence="8">
    <location>
        <begin position="199"/>
        <end position="272"/>
    </location>
</feature>
<evidence type="ECO:0000256" key="7">
    <source>
        <dbReference type="SAM" id="Phobius"/>
    </source>
</evidence>
<comment type="similarity">
    <text evidence="2">Belongs to the steroid 5-alpha reductase family.</text>
</comment>
<feature type="transmembrane region" description="Helical" evidence="7">
    <location>
        <begin position="134"/>
        <end position="153"/>
    </location>
</feature>
<sequence>MGLSMSMPCAGIMTSGWWDRDATGTATPLVVRQQGSPAFHVQALHLMAATCKSKPPRARSRPSSAAGPPTDAQGASLSSQLLESRAAMAIVEGWYPPTRENWETTVLTFQILYPALFISWYGMGKTSVRSAFNLPGRVAWVLMEMPGFTTVLYMMKTLPRMHGIDDLPWQNRVLAGLFVIHYIYRAVVFPLIQPSMSPIHVLVALMAAGFQVLNGVGIGAWLAAYGPVTAEAWAARSSVAQFCVGIAIFYVGLAANFFHDEELREIRRAEKRRRQRVLDRQGGAGGAASVEKHYQIPQAGLFKHVLYAHYLCEWVEWFGFLVAAGWGCVPAWTFLVNEVFAMLPRAVKGKKWYVEKFGEDKIRKRWAVLPGVV</sequence>
<dbReference type="InterPro" id="IPR001104">
    <property type="entry name" value="3-oxo-5_a-steroid_4-DH_C"/>
</dbReference>
<evidence type="ECO:0000256" key="2">
    <source>
        <dbReference type="ARBA" id="ARBA00007742"/>
    </source>
</evidence>
<dbReference type="Proteomes" id="UP000764110">
    <property type="component" value="Unassembled WGS sequence"/>
</dbReference>
<dbReference type="GO" id="GO:0016020">
    <property type="term" value="C:membrane"/>
    <property type="evidence" value="ECO:0007669"/>
    <property type="project" value="UniProtKB-SubCell"/>
</dbReference>
<keyword evidence="4 7" id="KW-1133">Transmembrane helix</keyword>
<accession>A0A9P8MI36</accession>
<evidence type="ECO:0000259" key="8">
    <source>
        <dbReference type="Pfam" id="PF02544"/>
    </source>
</evidence>
<gene>
    <name evidence="9" type="ORF">MHUMG1_01020</name>
</gene>
<keyword evidence="5 7" id="KW-0472">Membrane</keyword>
<evidence type="ECO:0000256" key="5">
    <source>
        <dbReference type="ARBA" id="ARBA00023136"/>
    </source>
</evidence>
<evidence type="ECO:0000313" key="9">
    <source>
        <dbReference type="EMBL" id="KAH0602141.1"/>
    </source>
</evidence>
<evidence type="ECO:0000313" key="10">
    <source>
        <dbReference type="Proteomes" id="UP000764110"/>
    </source>
</evidence>
<comment type="caution">
    <text evidence="9">The sequence shown here is derived from an EMBL/GenBank/DDBJ whole genome shotgun (WGS) entry which is preliminary data.</text>
</comment>
<feature type="transmembrane region" description="Helical" evidence="7">
    <location>
        <begin position="239"/>
        <end position="258"/>
    </location>
</feature>
<feature type="transmembrane region" description="Helical" evidence="7">
    <location>
        <begin position="173"/>
        <end position="192"/>
    </location>
</feature>
<evidence type="ECO:0000256" key="1">
    <source>
        <dbReference type="ARBA" id="ARBA00004141"/>
    </source>
</evidence>
<name>A0A9P8MI36_9HYPO</name>
<dbReference type="Pfam" id="PF02544">
    <property type="entry name" value="Steroid_dh"/>
    <property type="match status" value="2"/>
</dbReference>
<evidence type="ECO:0000256" key="6">
    <source>
        <dbReference type="SAM" id="MobiDB-lite"/>
    </source>
</evidence>
<keyword evidence="10" id="KW-1185">Reference proteome</keyword>
<feature type="domain" description="3-oxo-5-alpha-steroid 4-dehydrogenase C-terminal" evidence="8">
    <location>
        <begin position="291"/>
        <end position="372"/>
    </location>
</feature>
<dbReference type="GO" id="GO:0006629">
    <property type="term" value="P:lipid metabolic process"/>
    <property type="evidence" value="ECO:0007669"/>
    <property type="project" value="InterPro"/>
</dbReference>
<reference evidence="9 10" key="1">
    <citation type="submission" date="2020-07" db="EMBL/GenBank/DDBJ databases">
        <title>Metarhizium humberi genome.</title>
        <authorList>
            <person name="Lysoe E."/>
        </authorList>
    </citation>
    <scope>NUCLEOTIDE SEQUENCE [LARGE SCALE GENOMIC DNA]</scope>
    <source>
        <strain evidence="9 10">ESALQ1638</strain>
    </source>
</reference>
<feature type="transmembrane region" description="Helical" evidence="7">
    <location>
        <begin position="104"/>
        <end position="122"/>
    </location>
</feature>